<keyword evidence="4" id="KW-0949">S-adenosyl-L-methionine</keyword>
<evidence type="ECO:0000256" key="1">
    <source>
        <dbReference type="ARBA" id="ARBA00011900"/>
    </source>
</evidence>
<dbReference type="PRINTS" id="PR00507">
    <property type="entry name" value="N12N6MTFRASE"/>
</dbReference>
<protein>
    <recommendedName>
        <fullName evidence="1">site-specific DNA-methyltransferase (adenine-specific)</fullName>
        <ecNumber evidence="1">2.1.1.72</ecNumber>
    </recommendedName>
</protein>
<dbReference type="Pfam" id="PF07669">
    <property type="entry name" value="Eco57I"/>
    <property type="match status" value="1"/>
</dbReference>
<dbReference type="GO" id="GO:0032259">
    <property type="term" value="P:methylation"/>
    <property type="evidence" value="ECO:0007669"/>
    <property type="project" value="UniProtKB-KW"/>
</dbReference>
<proteinExistence type="predicted"/>
<dbReference type="InterPro" id="IPR011639">
    <property type="entry name" value="MethylTrfase_TaqI-like_dom"/>
</dbReference>
<name>A0A1Z3HJ60_9CYAN</name>
<dbReference type="REBASE" id="204989">
    <property type="entry name" value="HhoC2206ORF12920P"/>
</dbReference>
<keyword evidence="9" id="KW-1185">Reference proteome</keyword>
<evidence type="ECO:0000256" key="5">
    <source>
        <dbReference type="ARBA" id="ARBA00047942"/>
    </source>
</evidence>
<keyword evidence="3" id="KW-0808">Transferase</keyword>
<dbReference type="InterPro" id="IPR002052">
    <property type="entry name" value="DNA_methylase_N6_adenine_CS"/>
</dbReference>
<feature type="domain" description="Type II methyltransferase M.TaqI-like" evidence="7">
    <location>
        <begin position="585"/>
        <end position="876"/>
    </location>
</feature>
<evidence type="ECO:0000256" key="6">
    <source>
        <dbReference type="SAM" id="MobiDB-lite"/>
    </source>
</evidence>
<dbReference type="InterPro" id="IPR050953">
    <property type="entry name" value="N4_N6_ade-DNA_methylase"/>
</dbReference>
<dbReference type="PANTHER" id="PTHR33841:SF1">
    <property type="entry name" value="DNA METHYLTRANSFERASE A"/>
    <property type="match status" value="1"/>
</dbReference>
<dbReference type="GO" id="GO:0003676">
    <property type="term" value="F:nucleic acid binding"/>
    <property type="evidence" value="ECO:0007669"/>
    <property type="project" value="InterPro"/>
</dbReference>
<dbReference type="Proteomes" id="UP000191901">
    <property type="component" value="Chromosome"/>
</dbReference>
<dbReference type="SUPFAM" id="SSF53335">
    <property type="entry name" value="S-adenosyl-L-methionine-dependent methyltransferases"/>
    <property type="match status" value="1"/>
</dbReference>
<feature type="region of interest" description="Disordered" evidence="6">
    <location>
        <begin position="384"/>
        <end position="416"/>
    </location>
</feature>
<organism evidence="8 9">
    <name type="scientific">Halomicronema hongdechloris C2206</name>
    <dbReference type="NCBI Taxonomy" id="1641165"/>
    <lineage>
        <taxon>Bacteria</taxon>
        <taxon>Bacillati</taxon>
        <taxon>Cyanobacteriota</taxon>
        <taxon>Cyanophyceae</taxon>
        <taxon>Nodosilineales</taxon>
        <taxon>Nodosilineaceae</taxon>
        <taxon>Halomicronema</taxon>
    </lineage>
</organism>
<comment type="catalytic activity">
    <reaction evidence="5">
        <text>a 2'-deoxyadenosine in DNA + S-adenosyl-L-methionine = an N(6)-methyl-2'-deoxyadenosine in DNA + S-adenosyl-L-homocysteine + H(+)</text>
        <dbReference type="Rhea" id="RHEA:15197"/>
        <dbReference type="Rhea" id="RHEA-COMP:12418"/>
        <dbReference type="Rhea" id="RHEA-COMP:12419"/>
        <dbReference type="ChEBI" id="CHEBI:15378"/>
        <dbReference type="ChEBI" id="CHEBI:57856"/>
        <dbReference type="ChEBI" id="CHEBI:59789"/>
        <dbReference type="ChEBI" id="CHEBI:90615"/>
        <dbReference type="ChEBI" id="CHEBI:90616"/>
        <dbReference type="EC" id="2.1.1.72"/>
    </reaction>
</comment>
<dbReference type="PROSITE" id="PS00092">
    <property type="entry name" value="N6_MTASE"/>
    <property type="match status" value="1"/>
</dbReference>
<evidence type="ECO:0000256" key="2">
    <source>
        <dbReference type="ARBA" id="ARBA00022603"/>
    </source>
</evidence>
<dbReference type="STRING" id="1641165.XM38_14405"/>
<dbReference type="InterPro" id="IPR029063">
    <property type="entry name" value="SAM-dependent_MTases_sf"/>
</dbReference>
<gene>
    <name evidence="8" type="ORF">XM38_012920</name>
</gene>
<feature type="compositionally biased region" description="Polar residues" evidence="6">
    <location>
        <begin position="401"/>
        <end position="411"/>
    </location>
</feature>
<dbReference type="Gene3D" id="3.40.50.150">
    <property type="entry name" value="Vaccinia Virus protein VP39"/>
    <property type="match status" value="2"/>
</dbReference>
<dbReference type="EMBL" id="CP021983">
    <property type="protein sequence ID" value="ASC70354.1"/>
    <property type="molecule type" value="Genomic_DNA"/>
</dbReference>
<keyword evidence="2" id="KW-0489">Methyltransferase</keyword>
<dbReference type="PANTHER" id="PTHR33841">
    <property type="entry name" value="DNA METHYLTRANSFERASE YEEA-RELATED"/>
    <property type="match status" value="1"/>
</dbReference>
<dbReference type="GO" id="GO:0009007">
    <property type="term" value="F:site-specific DNA-methyltransferase (adenine-specific) activity"/>
    <property type="evidence" value="ECO:0007669"/>
    <property type="project" value="UniProtKB-EC"/>
</dbReference>
<dbReference type="KEGG" id="hhg:XM38_012920"/>
<accession>A0A1Z3HJ60</accession>
<evidence type="ECO:0000256" key="4">
    <source>
        <dbReference type="ARBA" id="ARBA00022691"/>
    </source>
</evidence>
<reference evidence="8 9" key="1">
    <citation type="journal article" date="2016" name="Biochim. Biophys. Acta">
        <title>Characterization of red-shifted phycobilisomes isolated from the chlorophyll f-containing cyanobacterium Halomicronema hongdechloris.</title>
        <authorList>
            <person name="Li Y."/>
            <person name="Lin Y."/>
            <person name="Garvey C.J."/>
            <person name="Birch D."/>
            <person name="Corkery R.W."/>
            <person name="Loughlin P.C."/>
            <person name="Scheer H."/>
            <person name="Willows R.D."/>
            <person name="Chen M."/>
        </authorList>
    </citation>
    <scope>NUCLEOTIDE SEQUENCE [LARGE SCALE GENOMIC DNA]</scope>
    <source>
        <strain evidence="8 9">C2206</strain>
    </source>
</reference>
<dbReference type="GO" id="GO:0006304">
    <property type="term" value="P:DNA modification"/>
    <property type="evidence" value="ECO:0007669"/>
    <property type="project" value="InterPro"/>
</dbReference>
<dbReference type="EC" id="2.1.1.72" evidence="1"/>
<feature type="region of interest" description="Disordered" evidence="6">
    <location>
        <begin position="1390"/>
        <end position="1423"/>
    </location>
</feature>
<sequence>MKVRAKNIFTTVRAEGAILPTDLLQRIVDNDNDLDGLTPAAYHLLEGEKLNEAINRSWSRLRGAWASFQGALERLPESDAATKVTRDRILLPLFQELGYGRLTTTRAIEIEGKAYPISHLWQNTPIHLVGYRVDLDKRTAGVAGAARSSPHSLVQEFLNRSDDHLWAFVSNGRRLRILRDNASLTRQAYVEFDLEAMMAGEVYADFVLLWLLCHQSRVEAEKPEQCWLEVWSKTANDQGKRALEALRDGVETAIASLGQGFLTHSANRTLRQKLQSGELATQDYYRQLLRLVYRLLFLFVAEDRELLLDPNATPAAKDRYTLYYSTARLRTLAEKRRGTRHSDLFHGLRLVMEKLGSEHGCPELALPALGSFLWSSDAVADLLGNSPHPLTPSPNLGEGGQDSQTPLSQNGRGAGGEGEFCQIANTDLLDAIRALAFILDKHGRRPVDYKNLQSEELGSVYESLLELHPELNISTGTFSLKTASGNERKTTGSYYTPESLVQCLLDSALDPVVDEAISSAVAADDLDAETALLNLKICDPACGSGHFLIAAAHRLAKRLAFVRTGDEEPAPEATQTALRDVIGRCIYGVDVNPMAVELCKVALWMEALEPGKPLSFLDHHIQCGNSLLGATPALLRQGIPDDAFKPIEGDDKAYCSKYKKQNKEERKGQLSLLTPDLQPWERLGDLATSMAQVDDISDDDYAGVQRKRQQYEAMVQSTPYLFSRFWADAWCAAFVWLKRPPSGEEANRGIANGGVEGSQESLLATPYSSTRSTPPSGFPYPITEEVFRRIERNPHSVDKWMRDEVERLRDQYQFFHWHLAFPDVFQVRNGESGVESRESEDEESLEPGWDGGFDVVLGNPPWERIKIQEKEWFASRRPDISKARNAATRRRKIADLEQEDPELFHLFKAACRQAEGESLIVRDSGRYPLCGRGDINTYTIFTETMYLIIGSKSYLGCVVPSGIATDDSNKVFIQEIIKKGTLVSFFDFTNRGYLFNGTESTFSFSLLTISKSFDEEFHLAAQAWQVDHLKEKERVYVLSREDILRINPNTQNLPIFISAGDAKRIKSIYSKIPVLLNENPYDNPWSVSFLGMLHMTNDSSHFRTQGQLKAERFSIESNSFVSSGTTYLPLYESKFAQIFNHRGATFTGIPENQMYGTRAKTNKPTKGDLKNPLWNFMPRYWVPSKVVEEKIPDFWKHEWLVGFRNAISAVADARSVAFTIIPKIGVGNSMPLIFSQTKPLETCLLVANLNSFVLDYVAKQKASGGNLNFYIVKQLPIVPPQIYSQQQKDFISGNVLELTYTAWDLQPFAQDCGYEGPPFKWDEDRRFLLRCELDAAYFHLYGIQRDDVDYIMETFPIVKRKDEKAHGHYRTKDTILQIYDAMATAIASGQPYPTLLDPPPADPRVAHPPRESEIVSSEERSSE</sequence>
<evidence type="ECO:0000313" key="8">
    <source>
        <dbReference type="EMBL" id="ASC70354.1"/>
    </source>
</evidence>
<evidence type="ECO:0000259" key="7">
    <source>
        <dbReference type="Pfam" id="PF07669"/>
    </source>
</evidence>
<evidence type="ECO:0000313" key="9">
    <source>
        <dbReference type="Proteomes" id="UP000191901"/>
    </source>
</evidence>
<feature type="compositionally biased region" description="Basic and acidic residues" evidence="6">
    <location>
        <begin position="1404"/>
        <end position="1423"/>
    </location>
</feature>
<evidence type="ECO:0000256" key="3">
    <source>
        <dbReference type="ARBA" id="ARBA00022679"/>
    </source>
</evidence>